<evidence type="ECO:0000313" key="1">
    <source>
        <dbReference type="EMBL" id="XAI69638.1"/>
    </source>
</evidence>
<organism evidence="1">
    <name type="scientific">Pseudomonas phage Pyxpy02</name>
    <dbReference type="NCBI Taxonomy" id="3138547"/>
    <lineage>
        <taxon>Viruses</taxon>
    </lineage>
</organism>
<dbReference type="EMBL" id="PP179311">
    <property type="protein sequence ID" value="XAI69638.1"/>
    <property type="molecule type" value="Genomic_DNA"/>
</dbReference>
<proteinExistence type="predicted"/>
<reference evidence="1" key="1">
    <citation type="journal article" date="2024" name="J. Gen. Virol.">
        <title>Novel phages of Pseudomonas syringae unveil numerous potential auxiliary metabolic genes.</title>
        <authorList>
            <person name="Feltin C."/>
            <person name="Garneau J.R."/>
            <person name="Morris C.E."/>
            <person name="Berard A."/>
            <person name="Torres-Barcelo C."/>
        </authorList>
    </citation>
    <scope>NUCLEOTIDE SEQUENCE</scope>
</reference>
<sequence length="40" mass="4671">MEILGFVAFLAVIALLGDVSEKYHERQMAKEKHFKETIYD</sequence>
<gene>
    <name evidence="1" type="ORF">Pyxpy02_00155</name>
</gene>
<accession>A0AAU6VZE8</accession>
<protein>
    <submittedName>
        <fullName evidence="1">Uncharacterized protein</fullName>
    </submittedName>
</protein>
<name>A0AAU6VZE8_9VIRU</name>